<dbReference type="GO" id="GO:0008887">
    <property type="term" value="F:glycerate kinase activity"/>
    <property type="evidence" value="ECO:0007669"/>
    <property type="project" value="UniProtKB-UniRule"/>
</dbReference>
<dbReference type="InterPro" id="IPR018193">
    <property type="entry name" value="Glyc_kinase_flavodox-like_fold"/>
</dbReference>
<dbReference type="SUPFAM" id="SSF110738">
    <property type="entry name" value="Glycerate kinase I"/>
    <property type="match status" value="1"/>
</dbReference>
<dbReference type="InterPro" id="IPR036129">
    <property type="entry name" value="Glycerate_kinase_sf"/>
</dbReference>
<keyword evidence="6" id="KW-1185">Reference proteome</keyword>
<organism evidence="5 6">
    <name type="scientific">Ligilactobacillus pobuzihii</name>
    <dbReference type="NCBI Taxonomy" id="449659"/>
    <lineage>
        <taxon>Bacteria</taxon>
        <taxon>Bacillati</taxon>
        <taxon>Bacillota</taxon>
        <taxon>Bacilli</taxon>
        <taxon>Lactobacillales</taxon>
        <taxon>Lactobacillaceae</taxon>
        <taxon>Ligilactobacillus</taxon>
    </lineage>
</organism>
<comment type="caution">
    <text evidence="5">The sequence shown here is derived from an EMBL/GenBank/DDBJ whole genome shotgun (WGS) entry which is preliminary data.</text>
</comment>
<dbReference type="AlphaFoldDB" id="A0A0R2L444"/>
<dbReference type="PATRIC" id="fig|449659.4.peg.711"/>
<dbReference type="PANTHER" id="PTHR21599">
    <property type="entry name" value="GLYCERATE KINASE"/>
    <property type="match status" value="1"/>
</dbReference>
<dbReference type="GO" id="GO:0031388">
    <property type="term" value="P:organic acid phosphorylation"/>
    <property type="evidence" value="ECO:0007669"/>
    <property type="project" value="UniProtKB-UniRule"/>
</dbReference>
<dbReference type="InterPro" id="IPR018197">
    <property type="entry name" value="Glycerate_kinase_RE-like"/>
</dbReference>
<accession>A0A0R2L444</accession>
<name>A0A0R2L444_9LACO</name>
<evidence type="ECO:0000256" key="4">
    <source>
        <dbReference type="PIRNR" id="PIRNR006078"/>
    </source>
</evidence>
<evidence type="ECO:0000313" key="5">
    <source>
        <dbReference type="EMBL" id="KRN96520.1"/>
    </source>
</evidence>
<evidence type="ECO:0000313" key="6">
    <source>
        <dbReference type="Proteomes" id="UP000051886"/>
    </source>
</evidence>
<evidence type="ECO:0000256" key="2">
    <source>
        <dbReference type="ARBA" id="ARBA00022679"/>
    </source>
</evidence>
<dbReference type="InterPro" id="IPR004381">
    <property type="entry name" value="Glycerate_kinase"/>
</dbReference>
<reference evidence="5 6" key="1">
    <citation type="journal article" date="2015" name="Genome Announc.">
        <title>Expanding the biotechnology potential of lactobacilli through comparative genomics of 213 strains and associated genera.</title>
        <authorList>
            <person name="Sun Z."/>
            <person name="Harris H.M."/>
            <person name="McCann A."/>
            <person name="Guo C."/>
            <person name="Argimon S."/>
            <person name="Zhang W."/>
            <person name="Yang X."/>
            <person name="Jeffery I.B."/>
            <person name="Cooney J.C."/>
            <person name="Kagawa T.F."/>
            <person name="Liu W."/>
            <person name="Song Y."/>
            <person name="Salvetti E."/>
            <person name="Wrobel A."/>
            <person name="Rasinkangas P."/>
            <person name="Parkhill J."/>
            <person name="Rea M.C."/>
            <person name="O'Sullivan O."/>
            <person name="Ritari J."/>
            <person name="Douillard F.P."/>
            <person name="Paul Ross R."/>
            <person name="Yang R."/>
            <person name="Briner A.E."/>
            <person name="Felis G.E."/>
            <person name="de Vos W.M."/>
            <person name="Barrangou R."/>
            <person name="Klaenhammer T.R."/>
            <person name="Caufield P.W."/>
            <person name="Cui Y."/>
            <person name="Zhang H."/>
            <person name="O'Toole P.W."/>
        </authorList>
    </citation>
    <scope>NUCLEOTIDE SEQUENCE [LARGE SCALE GENOMIC DNA]</scope>
    <source>
        <strain evidence="5 6">NBRC 103219</strain>
    </source>
</reference>
<dbReference type="EMBL" id="JQCN01000066">
    <property type="protein sequence ID" value="KRN96520.1"/>
    <property type="molecule type" value="Genomic_DNA"/>
</dbReference>
<dbReference type="PIRSF" id="PIRSF006078">
    <property type="entry name" value="GlxK"/>
    <property type="match status" value="1"/>
</dbReference>
<keyword evidence="2 4" id="KW-0808">Transferase</keyword>
<keyword evidence="3 4" id="KW-0418">Kinase</keyword>
<dbReference type="Pfam" id="PF02595">
    <property type="entry name" value="Gly_kinase"/>
    <property type="match status" value="1"/>
</dbReference>
<gene>
    <name evidence="5" type="ORF">IV66_GL000705</name>
</gene>
<proteinExistence type="inferred from homology"/>
<evidence type="ECO:0000256" key="1">
    <source>
        <dbReference type="ARBA" id="ARBA00006284"/>
    </source>
</evidence>
<comment type="similarity">
    <text evidence="1 4">Belongs to the glycerate kinase type-1 family.</text>
</comment>
<protein>
    <submittedName>
        <fullName evidence="5">Glycerate kinase</fullName>
    </submittedName>
</protein>
<evidence type="ECO:0000256" key="3">
    <source>
        <dbReference type="ARBA" id="ARBA00022777"/>
    </source>
</evidence>
<dbReference type="Gene3D" id="3.90.1510.10">
    <property type="entry name" value="Glycerate kinase, domain 2"/>
    <property type="match status" value="1"/>
</dbReference>
<dbReference type="Proteomes" id="UP000051886">
    <property type="component" value="Unassembled WGS sequence"/>
</dbReference>
<dbReference type="STRING" id="449659.IV66_GL000705"/>
<dbReference type="NCBIfam" id="TIGR00045">
    <property type="entry name" value="glycerate kinase"/>
    <property type="match status" value="1"/>
</dbReference>
<dbReference type="Gene3D" id="3.40.50.10350">
    <property type="entry name" value="Glycerate kinase, domain 1"/>
    <property type="match status" value="1"/>
</dbReference>
<sequence length="417" mass="43593">MALYRVFAIDILNKRKDLGCATQLIGVLGKVIYLKFVIAPDSFKGSLTAKEVSIAIKKGITKIYPKADVELVPMADGGEGTVQALTDATKGKFITEMVTDPLGKPVEASYGILGDGHTAVIEMSAASGLQLVDENSRDPMKATTFGTGELILSALDQGVTKIILGIGGSATNDGGAGMAQALGAKLLDPKGNELPLGGGFLDRLDRIDVRGVDPRVKKTKILIASDVTNPLTGKNGASVIFGPQKGATVEMVEQLDQNLKHYTDIIEKDLNLAVKEIPGAGAAGGLGAGLIAFTNSQMKHGIDIVVEYSLLKKRAQGADFVFTGEGGIDHQTKFGKTPYGVAQATKLVAPTAPVIALAGNIGKNIESLYQSDAIDVIFSTPSGAKPLDKAIKDSPQDIELVAENVARLVKTTLAAKE</sequence>
<dbReference type="PANTHER" id="PTHR21599:SF0">
    <property type="entry name" value="GLYCERATE KINASE"/>
    <property type="match status" value="1"/>
</dbReference>